<dbReference type="AlphaFoldDB" id="A0AAV4BXR2"/>
<dbReference type="PROSITE" id="PS50994">
    <property type="entry name" value="INTEGRASE"/>
    <property type="match status" value="1"/>
</dbReference>
<feature type="compositionally biased region" description="Acidic residues" evidence="1">
    <location>
        <begin position="770"/>
        <end position="781"/>
    </location>
</feature>
<accession>A0AAV4BXR2</accession>
<evidence type="ECO:0000313" key="4">
    <source>
        <dbReference type="EMBL" id="GFO23822.1"/>
    </source>
</evidence>
<sequence length="838" mass="97332">MVVVEKRNKSLRICLDPRNLCKAIKRERFTIPNPEEILAKLAGEKYFSKFDATSGFWQIQLNAESSKLCTMNTAFGLYSFQRCPFGISSAPELFNKYMRKIFENQEGTESFFDDVIVWGRTWQELKEREIKCIELARMNNLKFNKEKTVLGATELKYLGHISSEGSRPDPEQIQAINDMKIQDKKGLQRYLGMVTYVGKFVPNLSEITKPLRDLLQKDAVWQWTPSQDEAVNKINEAITNNPTLKHFDSNKEVRVSSDSSQYGLGAALLQDGHVVSYASRSLNPAERNYAQIEKETLSVVFAFEKFHQFIYSRTVKVENDHKPLESIFKKSMSNCPPRIQRFMLKLQKYDIQVTYRPGKEMIIADTLSRDPLTETEPEASTAYIDCQVHMIIQNLAISEQKQEEMKKSTKDKLSKLQSRIEIGWPENRRDCEIELREYWDVRETLTVDEGLILKSEQVLIPPSMRKEMLDKVHEGHLGTAKCKQRARGLLYWPRMSQDITDLISRCSTCLKHRNKQRKETLINHELGEYPWQKLGTDIFNFEGKEYLLVADYYSRYFEVVLLRDMKNSTLIAHFKAIFARFGIPEKFISDNAANYTSQEFEEFLKNWDVDHISSSPRYPQSNVFAERMVQTAKKLLAKSKEEDAHISLLNYRTSPSQNLPSPAELLMGRKLRTKLQSLKPHHQTKNSRQELKQMKENQRQQRKQPLEAGDDVFMRNQAETHWTPAKVIKKAIEPRSYILQQVTATYRRNRRQILKPNSKSFQHPTSVTRDDEEDQFPDFPDDLVRHSNEPPTPTTPHVTSSAHSNTADTQTTSLNQKDQNTRTTRSGRRITTPKKLNS</sequence>
<organism evidence="4 5">
    <name type="scientific">Plakobranchus ocellatus</name>
    <dbReference type="NCBI Taxonomy" id="259542"/>
    <lineage>
        <taxon>Eukaryota</taxon>
        <taxon>Metazoa</taxon>
        <taxon>Spiralia</taxon>
        <taxon>Lophotrochozoa</taxon>
        <taxon>Mollusca</taxon>
        <taxon>Gastropoda</taxon>
        <taxon>Heterobranchia</taxon>
        <taxon>Euthyneura</taxon>
        <taxon>Panpulmonata</taxon>
        <taxon>Sacoglossa</taxon>
        <taxon>Placobranchoidea</taxon>
        <taxon>Plakobranchidae</taxon>
        <taxon>Plakobranchus</taxon>
    </lineage>
</organism>
<keyword evidence="5" id="KW-1185">Reference proteome</keyword>
<dbReference type="Pfam" id="PF00665">
    <property type="entry name" value="rve"/>
    <property type="match status" value="1"/>
</dbReference>
<dbReference type="InterPro" id="IPR043128">
    <property type="entry name" value="Rev_trsase/Diguanyl_cyclase"/>
</dbReference>
<dbReference type="CDD" id="cd09274">
    <property type="entry name" value="RNase_HI_RT_Ty3"/>
    <property type="match status" value="1"/>
</dbReference>
<feature type="region of interest" description="Disordered" evidence="1">
    <location>
        <begin position="679"/>
        <end position="710"/>
    </location>
</feature>
<proteinExistence type="predicted"/>
<evidence type="ECO:0000259" key="2">
    <source>
        <dbReference type="PROSITE" id="PS50878"/>
    </source>
</evidence>
<dbReference type="FunFam" id="3.30.420.10:FF:000063">
    <property type="entry name" value="Retrovirus-related Pol polyprotein from transposon 297-like Protein"/>
    <property type="match status" value="1"/>
</dbReference>
<dbReference type="Pfam" id="PF17919">
    <property type="entry name" value="RT_RNaseH_2"/>
    <property type="match status" value="1"/>
</dbReference>
<dbReference type="FunFam" id="1.10.340.70:FF:000003">
    <property type="entry name" value="Protein CBG25708"/>
    <property type="match status" value="1"/>
</dbReference>
<feature type="domain" description="Integrase catalytic" evidence="3">
    <location>
        <begin position="526"/>
        <end position="688"/>
    </location>
</feature>
<name>A0AAV4BXR2_9GAST</name>
<dbReference type="InterPro" id="IPR001584">
    <property type="entry name" value="Integrase_cat-core"/>
</dbReference>
<feature type="region of interest" description="Disordered" evidence="1">
    <location>
        <begin position="749"/>
        <end position="838"/>
    </location>
</feature>
<dbReference type="FunFam" id="3.10.20.370:FF:000001">
    <property type="entry name" value="Retrovirus-related Pol polyprotein from transposon 17.6-like protein"/>
    <property type="match status" value="1"/>
</dbReference>
<protein>
    <submittedName>
        <fullName evidence="4">Pol polyprotein</fullName>
    </submittedName>
</protein>
<evidence type="ECO:0000256" key="1">
    <source>
        <dbReference type="SAM" id="MobiDB-lite"/>
    </source>
</evidence>
<reference evidence="4 5" key="1">
    <citation type="journal article" date="2021" name="Elife">
        <title>Chloroplast acquisition without the gene transfer in kleptoplastic sea slugs, Plakobranchus ocellatus.</title>
        <authorList>
            <person name="Maeda T."/>
            <person name="Takahashi S."/>
            <person name="Yoshida T."/>
            <person name="Shimamura S."/>
            <person name="Takaki Y."/>
            <person name="Nagai Y."/>
            <person name="Toyoda A."/>
            <person name="Suzuki Y."/>
            <person name="Arimoto A."/>
            <person name="Ishii H."/>
            <person name="Satoh N."/>
            <person name="Nishiyama T."/>
            <person name="Hasebe M."/>
            <person name="Maruyama T."/>
            <person name="Minagawa J."/>
            <person name="Obokata J."/>
            <person name="Shigenobu S."/>
        </authorList>
    </citation>
    <scope>NUCLEOTIDE SEQUENCE [LARGE SCALE GENOMIC DNA]</scope>
</reference>
<dbReference type="InterPro" id="IPR036397">
    <property type="entry name" value="RNaseH_sf"/>
</dbReference>
<dbReference type="SUPFAM" id="SSF53098">
    <property type="entry name" value="Ribonuclease H-like"/>
    <property type="match status" value="1"/>
</dbReference>
<dbReference type="EMBL" id="BLXT01005539">
    <property type="protein sequence ID" value="GFO23822.1"/>
    <property type="molecule type" value="Genomic_DNA"/>
</dbReference>
<dbReference type="Gene3D" id="1.10.340.70">
    <property type="match status" value="1"/>
</dbReference>
<gene>
    <name evidence="4" type="ORF">PoB_005032700</name>
</gene>
<comment type="caution">
    <text evidence="4">The sequence shown here is derived from an EMBL/GenBank/DDBJ whole genome shotgun (WGS) entry which is preliminary data.</text>
</comment>
<dbReference type="InterPro" id="IPR043502">
    <property type="entry name" value="DNA/RNA_pol_sf"/>
</dbReference>
<dbReference type="FunFam" id="3.30.70.270:FF:000026">
    <property type="entry name" value="Transposon Ty3-G Gag-Pol polyprotein"/>
    <property type="match status" value="1"/>
</dbReference>
<dbReference type="SUPFAM" id="SSF56672">
    <property type="entry name" value="DNA/RNA polymerases"/>
    <property type="match status" value="1"/>
</dbReference>
<dbReference type="GO" id="GO:0015074">
    <property type="term" value="P:DNA integration"/>
    <property type="evidence" value="ECO:0007669"/>
    <property type="project" value="InterPro"/>
</dbReference>
<feature type="domain" description="Reverse transcriptase" evidence="2">
    <location>
        <begin position="1"/>
        <end position="162"/>
    </location>
</feature>
<dbReference type="Proteomes" id="UP000735302">
    <property type="component" value="Unassembled WGS sequence"/>
</dbReference>
<dbReference type="Gene3D" id="3.10.10.10">
    <property type="entry name" value="HIV Type 1 Reverse Transcriptase, subunit A, domain 1"/>
    <property type="match status" value="1"/>
</dbReference>
<dbReference type="PANTHER" id="PTHR37984:SF7">
    <property type="entry name" value="INTEGRASE CATALYTIC DOMAIN-CONTAINING PROTEIN"/>
    <property type="match status" value="1"/>
</dbReference>
<evidence type="ECO:0000313" key="5">
    <source>
        <dbReference type="Proteomes" id="UP000735302"/>
    </source>
</evidence>
<dbReference type="Pfam" id="PF00078">
    <property type="entry name" value="RVT_1"/>
    <property type="match status" value="1"/>
</dbReference>
<dbReference type="InterPro" id="IPR041577">
    <property type="entry name" value="RT_RNaseH_2"/>
</dbReference>
<dbReference type="InterPro" id="IPR050951">
    <property type="entry name" value="Retrovirus_Pol_polyprotein"/>
</dbReference>
<feature type="compositionally biased region" description="Basic and acidic residues" evidence="1">
    <location>
        <begin position="687"/>
        <end position="699"/>
    </location>
</feature>
<dbReference type="InterPro" id="IPR000477">
    <property type="entry name" value="RT_dom"/>
</dbReference>
<dbReference type="PANTHER" id="PTHR37984">
    <property type="entry name" value="PROTEIN CBG26694"/>
    <property type="match status" value="1"/>
</dbReference>
<dbReference type="Gene3D" id="3.30.420.10">
    <property type="entry name" value="Ribonuclease H-like superfamily/Ribonuclease H"/>
    <property type="match status" value="1"/>
</dbReference>
<feature type="compositionally biased region" description="Basic residues" evidence="1">
    <location>
        <begin position="825"/>
        <end position="838"/>
    </location>
</feature>
<dbReference type="Pfam" id="PF17921">
    <property type="entry name" value="Integrase_H2C2"/>
    <property type="match status" value="1"/>
</dbReference>
<dbReference type="InterPro" id="IPR012337">
    <property type="entry name" value="RNaseH-like_sf"/>
</dbReference>
<dbReference type="GO" id="GO:0003676">
    <property type="term" value="F:nucleic acid binding"/>
    <property type="evidence" value="ECO:0007669"/>
    <property type="project" value="InterPro"/>
</dbReference>
<dbReference type="Gene3D" id="3.30.70.270">
    <property type="match status" value="2"/>
</dbReference>
<feature type="compositionally biased region" description="Polar residues" evidence="1">
    <location>
        <begin position="755"/>
        <end position="767"/>
    </location>
</feature>
<dbReference type="InterPro" id="IPR041588">
    <property type="entry name" value="Integrase_H2C2"/>
</dbReference>
<dbReference type="CDD" id="cd01647">
    <property type="entry name" value="RT_LTR"/>
    <property type="match status" value="1"/>
</dbReference>
<feature type="compositionally biased region" description="Polar residues" evidence="1">
    <location>
        <begin position="797"/>
        <end position="818"/>
    </location>
</feature>
<evidence type="ECO:0000259" key="3">
    <source>
        <dbReference type="PROSITE" id="PS50994"/>
    </source>
</evidence>
<dbReference type="PROSITE" id="PS50878">
    <property type="entry name" value="RT_POL"/>
    <property type="match status" value="1"/>
</dbReference>